<dbReference type="AlphaFoldDB" id="A0A5A7P6R6"/>
<sequence length="309" mass="36993">MINAKYMKKGLWEKLEVKNNSSWLWRSWVVVEEVFKAGLRKKIGDGRSTRIWNEPWLLFPSQSRLTGNYFEHHNIEWVYQLFDESGTRWNANLIRNIFVEQDATAILSIPLQNLHQPDKLIWHLNPKGEFTVKSAYKKSLRLVLLSLNRPKSSSCNIQLKRMWQVTWSLKIKHKLKYFMWRVLHNAMPTARNLWLRKSQPHHNCGLFWEASESMEHILYSCERASLVWKLAPVSWDGCSSAESDFKGWWCRICEGRTTAIYIKRQQLTVYLLWWLWKGRNLWIFERRWLSAKEIVDGAVQEWSEFFDVS</sequence>
<name>A0A5A7P6R6_STRAF</name>
<evidence type="ECO:0000313" key="2">
    <source>
        <dbReference type="EMBL" id="GER28347.1"/>
    </source>
</evidence>
<organism evidence="2 3">
    <name type="scientific">Striga asiatica</name>
    <name type="common">Asiatic witchweed</name>
    <name type="synonym">Buchnera asiatica</name>
    <dbReference type="NCBI Taxonomy" id="4170"/>
    <lineage>
        <taxon>Eukaryota</taxon>
        <taxon>Viridiplantae</taxon>
        <taxon>Streptophyta</taxon>
        <taxon>Embryophyta</taxon>
        <taxon>Tracheophyta</taxon>
        <taxon>Spermatophyta</taxon>
        <taxon>Magnoliopsida</taxon>
        <taxon>eudicotyledons</taxon>
        <taxon>Gunneridae</taxon>
        <taxon>Pentapetalae</taxon>
        <taxon>asterids</taxon>
        <taxon>lamiids</taxon>
        <taxon>Lamiales</taxon>
        <taxon>Orobanchaceae</taxon>
        <taxon>Buchnereae</taxon>
        <taxon>Striga</taxon>
    </lineage>
</organism>
<dbReference type="InterPro" id="IPR026960">
    <property type="entry name" value="RVT-Znf"/>
</dbReference>
<protein>
    <submittedName>
        <fullName evidence="2">Ribonuclease H-like superfamily protein</fullName>
    </submittedName>
</protein>
<dbReference type="Proteomes" id="UP000325081">
    <property type="component" value="Unassembled WGS sequence"/>
</dbReference>
<comment type="caution">
    <text evidence="2">The sequence shown here is derived from an EMBL/GenBank/DDBJ whole genome shotgun (WGS) entry which is preliminary data.</text>
</comment>
<keyword evidence="3" id="KW-1185">Reference proteome</keyword>
<reference evidence="3" key="1">
    <citation type="journal article" date="2019" name="Curr. Biol.">
        <title>Genome Sequence of Striga asiatica Provides Insight into the Evolution of Plant Parasitism.</title>
        <authorList>
            <person name="Yoshida S."/>
            <person name="Kim S."/>
            <person name="Wafula E.K."/>
            <person name="Tanskanen J."/>
            <person name="Kim Y.M."/>
            <person name="Honaas L."/>
            <person name="Yang Z."/>
            <person name="Spallek T."/>
            <person name="Conn C.E."/>
            <person name="Ichihashi Y."/>
            <person name="Cheong K."/>
            <person name="Cui S."/>
            <person name="Der J.P."/>
            <person name="Gundlach H."/>
            <person name="Jiao Y."/>
            <person name="Hori C."/>
            <person name="Ishida J.K."/>
            <person name="Kasahara H."/>
            <person name="Kiba T."/>
            <person name="Kim M.S."/>
            <person name="Koo N."/>
            <person name="Laohavisit A."/>
            <person name="Lee Y.H."/>
            <person name="Lumba S."/>
            <person name="McCourt P."/>
            <person name="Mortimer J.C."/>
            <person name="Mutuku J.M."/>
            <person name="Nomura T."/>
            <person name="Sasaki-Sekimoto Y."/>
            <person name="Seto Y."/>
            <person name="Wang Y."/>
            <person name="Wakatake T."/>
            <person name="Sakakibara H."/>
            <person name="Demura T."/>
            <person name="Yamaguchi S."/>
            <person name="Yoneyama K."/>
            <person name="Manabe R.I."/>
            <person name="Nelson D.C."/>
            <person name="Schulman A.H."/>
            <person name="Timko M.P."/>
            <person name="dePamphilis C.W."/>
            <person name="Choi D."/>
            <person name="Shirasu K."/>
        </authorList>
    </citation>
    <scope>NUCLEOTIDE SEQUENCE [LARGE SCALE GENOMIC DNA]</scope>
    <source>
        <strain evidence="3">cv. UVA1</strain>
    </source>
</reference>
<accession>A0A5A7P6R6</accession>
<dbReference type="Pfam" id="PF13966">
    <property type="entry name" value="zf-RVT"/>
    <property type="match status" value="1"/>
</dbReference>
<dbReference type="EMBL" id="BKCP01002447">
    <property type="protein sequence ID" value="GER28347.1"/>
    <property type="molecule type" value="Genomic_DNA"/>
</dbReference>
<gene>
    <name evidence="2" type="ORF">STAS_04118</name>
</gene>
<feature type="domain" description="Reverse transcriptase zinc-binding" evidence="1">
    <location>
        <begin position="155"/>
        <end position="228"/>
    </location>
</feature>
<dbReference type="OrthoDB" id="914203at2759"/>
<evidence type="ECO:0000259" key="1">
    <source>
        <dbReference type="Pfam" id="PF13966"/>
    </source>
</evidence>
<evidence type="ECO:0000313" key="3">
    <source>
        <dbReference type="Proteomes" id="UP000325081"/>
    </source>
</evidence>
<proteinExistence type="predicted"/>